<gene>
    <name evidence="3" type="ORF">M9189_09120</name>
</gene>
<evidence type="ECO:0000313" key="3">
    <source>
        <dbReference type="EMBL" id="URW79014.1"/>
    </source>
</evidence>
<evidence type="ECO:0000313" key="4">
    <source>
        <dbReference type="Proteomes" id="UP001056426"/>
    </source>
</evidence>
<dbReference type="InterPro" id="IPR049208">
    <property type="entry name" value="DUF6819"/>
</dbReference>
<dbReference type="KEGG" id="alkq:M9189_09120"/>
<feature type="domain" description="DUF6819" evidence="2">
    <location>
        <begin position="488"/>
        <end position="657"/>
    </location>
</feature>
<dbReference type="Pfam" id="PF16314">
    <property type="entry name" value="DUF4954"/>
    <property type="match status" value="1"/>
</dbReference>
<organism evidence="3 4">
    <name type="scientific">Xiashengella succiniciproducens</name>
    <dbReference type="NCBI Taxonomy" id="2949635"/>
    <lineage>
        <taxon>Bacteria</taxon>
        <taxon>Pseudomonadati</taxon>
        <taxon>Bacteroidota</taxon>
        <taxon>Bacteroidia</taxon>
        <taxon>Marinilabiliales</taxon>
        <taxon>Marinilabiliaceae</taxon>
        <taxon>Xiashengella</taxon>
    </lineage>
</organism>
<protein>
    <submittedName>
        <fullName evidence="3">DUF4954 family protein</fullName>
    </submittedName>
</protein>
<keyword evidence="4" id="KW-1185">Reference proteome</keyword>
<dbReference type="Pfam" id="PF20683">
    <property type="entry name" value="DUF6819"/>
    <property type="match status" value="1"/>
</dbReference>
<name>A0A9J6ZNB7_9BACT</name>
<proteinExistence type="predicted"/>
<sequence length="670" mass="74685">MKFRDLSEAERRQLENNGCICREWHRVKVSEGFIADNIRNVVFSGDIKIGVLRKTFYTDGGVPKYSGIYNASIHNCIIGDDVYINQVKNHLANYIIENDVVIESVDSMAVTEKSSFGNGCRIAVLNETGGREVVMYDELSAHTAYLMAFYRHRPALVQHLMDMADAYAESVSSTMGRVGQGAHLINSRTIINVSIGPFASIEGVYRLTNGTINSCEEDPAYIGPGVIAQNFICSCGSIITDMSMVTNCFVGQGTVLGKQYSAENSVFFANCQGFHGEACSIFAGPYTVSHHKSTLLIAGYYSFLNAGSGSNQSNHMYKLGPIHQGVLERGSKTTSDSYVLWPAKIGAFTLVMGRHYRNPDTSDLPFSYIIENTDESFLAPAVNLRSIGTIRDAQKWPKRDRRKARRQPDSIVFNLLSPYSIQKIVRGIAVLKDLQKTSGPASEYFMYNGVKITASALERGLSIYRLGLIKFLGNGLVKKLELADYSTEEEMREALRPEGKTGTGEWIDVAGLLVPKEVVLDFVDAVESGEINTIDNINDYYRAWKDNYFVWAWNWIVVTLKAEMKIDVSTVTRDEVSAFVEEWRRAVVSLDEMMYSDAKKEFTLKSQTGFGIDGEAETKAMDFENVRGEFSKHPAVRDIIEHIEKKSALAAKVQSKLEAIRVADKKTTKK</sequence>
<dbReference type="EMBL" id="CP098400">
    <property type="protein sequence ID" value="URW79014.1"/>
    <property type="molecule type" value="Genomic_DNA"/>
</dbReference>
<evidence type="ECO:0000259" key="2">
    <source>
        <dbReference type="Pfam" id="PF20683"/>
    </source>
</evidence>
<dbReference type="InterPro" id="IPR032533">
    <property type="entry name" value="DUF4954"/>
</dbReference>
<reference evidence="3" key="2">
    <citation type="submission" date="2022-06" db="EMBL/GenBank/DDBJ databases">
        <title>Xiashengella guii gen. nov. sp. nov., a bacterium isolated form anaerobic digestion tank.</title>
        <authorList>
            <person name="Huang H."/>
        </authorList>
    </citation>
    <scope>NUCLEOTIDE SEQUENCE</scope>
    <source>
        <strain evidence="3">Ai-910</strain>
    </source>
</reference>
<evidence type="ECO:0000259" key="1">
    <source>
        <dbReference type="Pfam" id="PF16314"/>
    </source>
</evidence>
<dbReference type="Proteomes" id="UP001056426">
    <property type="component" value="Chromosome"/>
</dbReference>
<reference evidence="3" key="1">
    <citation type="submission" date="2022-05" db="EMBL/GenBank/DDBJ databases">
        <authorList>
            <person name="Sun X."/>
        </authorList>
    </citation>
    <scope>NUCLEOTIDE SEQUENCE</scope>
    <source>
        <strain evidence="3">Ai-910</strain>
    </source>
</reference>
<dbReference type="AlphaFoldDB" id="A0A9J6ZNB7"/>
<feature type="domain" description="DUF4954" evidence="1">
    <location>
        <begin position="3"/>
        <end position="435"/>
    </location>
</feature>
<dbReference type="RefSeq" id="WP_250722554.1">
    <property type="nucleotide sequence ID" value="NZ_CP098400.1"/>
</dbReference>
<accession>A0A9J6ZNB7</accession>